<keyword evidence="4" id="KW-1185">Reference proteome</keyword>
<dbReference type="GeneID" id="37022985"/>
<feature type="signal peptide" evidence="2">
    <location>
        <begin position="1"/>
        <end position="21"/>
    </location>
</feature>
<protein>
    <recommendedName>
        <fullName evidence="5">Transmembrane protein</fullName>
    </recommendedName>
</protein>
<feature type="region of interest" description="Disordered" evidence="1">
    <location>
        <begin position="64"/>
        <end position="102"/>
    </location>
</feature>
<evidence type="ECO:0000256" key="2">
    <source>
        <dbReference type="SAM" id="SignalP"/>
    </source>
</evidence>
<keyword evidence="2" id="KW-0732">Signal</keyword>
<dbReference type="EMBL" id="KZ819607">
    <property type="protein sequence ID" value="PWN31600.1"/>
    <property type="molecule type" value="Genomic_DNA"/>
</dbReference>
<gene>
    <name evidence="3" type="ORF">FA14DRAFT_182397</name>
</gene>
<sequence>MMRWSHQFAVWLFFFMVLCMTAIIITSSALPTENFLKSHSTQLVKRGGGGGNKLETADMARVIFPDRQKKSSQKRPPGPERRIEIPLQSLPSSPRRATSRTQKVVGAVKKVFGFGPTSLALPTIYSSSEYDTHWIKRGGGNGSPGRTPGHEVVRFPDRQATSQTRPKGLDRRVEMPLHKQNSSPKSSPSPGRTGGHTVIVFPDRPATSQSRPKGPDRRVEMPLHKQNSSPKSSPPPGNKSPSRTQRAVGAVKKLFGGGRH</sequence>
<evidence type="ECO:0000256" key="1">
    <source>
        <dbReference type="SAM" id="MobiDB-lite"/>
    </source>
</evidence>
<dbReference type="RefSeq" id="XP_025351902.1">
    <property type="nucleotide sequence ID" value="XM_025501204.1"/>
</dbReference>
<dbReference type="InParanoid" id="A0A316V263"/>
<feature type="compositionally biased region" description="Basic and acidic residues" evidence="1">
    <location>
        <begin position="213"/>
        <end position="223"/>
    </location>
</feature>
<name>A0A316V263_9BASI</name>
<organism evidence="3 4">
    <name type="scientific">Meira miltonrushii</name>
    <dbReference type="NCBI Taxonomy" id="1280837"/>
    <lineage>
        <taxon>Eukaryota</taxon>
        <taxon>Fungi</taxon>
        <taxon>Dikarya</taxon>
        <taxon>Basidiomycota</taxon>
        <taxon>Ustilaginomycotina</taxon>
        <taxon>Exobasidiomycetes</taxon>
        <taxon>Exobasidiales</taxon>
        <taxon>Brachybasidiaceae</taxon>
        <taxon>Meira</taxon>
    </lineage>
</organism>
<proteinExistence type="predicted"/>
<reference evidence="3 4" key="1">
    <citation type="journal article" date="2018" name="Mol. Biol. Evol.">
        <title>Broad Genomic Sampling Reveals a Smut Pathogenic Ancestry of the Fungal Clade Ustilaginomycotina.</title>
        <authorList>
            <person name="Kijpornyongpan T."/>
            <person name="Mondo S.J."/>
            <person name="Barry K."/>
            <person name="Sandor L."/>
            <person name="Lee J."/>
            <person name="Lipzen A."/>
            <person name="Pangilinan J."/>
            <person name="LaButti K."/>
            <person name="Hainaut M."/>
            <person name="Henrissat B."/>
            <person name="Grigoriev I.V."/>
            <person name="Spatafora J.W."/>
            <person name="Aime M.C."/>
        </authorList>
    </citation>
    <scope>NUCLEOTIDE SEQUENCE [LARGE SCALE GENOMIC DNA]</scope>
    <source>
        <strain evidence="3 4">MCA 3882</strain>
    </source>
</reference>
<evidence type="ECO:0000313" key="4">
    <source>
        <dbReference type="Proteomes" id="UP000245771"/>
    </source>
</evidence>
<dbReference type="AlphaFoldDB" id="A0A316V263"/>
<evidence type="ECO:0000313" key="3">
    <source>
        <dbReference type="EMBL" id="PWN31600.1"/>
    </source>
</evidence>
<feature type="compositionally biased region" description="Polar residues" evidence="1">
    <location>
        <begin position="89"/>
        <end position="102"/>
    </location>
</feature>
<accession>A0A316V263</accession>
<feature type="chain" id="PRO_5016329185" description="Transmembrane protein" evidence="2">
    <location>
        <begin position="22"/>
        <end position="260"/>
    </location>
</feature>
<feature type="compositionally biased region" description="Basic and acidic residues" evidence="1">
    <location>
        <begin position="167"/>
        <end position="177"/>
    </location>
</feature>
<feature type="region of interest" description="Disordered" evidence="1">
    <location>
        <begin position="136"/>
        <end position="260"/>
    </location>
</feature>
<evidence type="ECO:0008006" key="5">
    <source>
        <dbReference type="Google" id="ProtNLM"/>
    </source>
</evidence>
<dbReference type="Proteomes" id="UP000245771">
    <property type="component" value="Unassembled WGS sequence"/>
</dbReference>
<feature type="compositionally biased region" description="Basic and acidic residues" evidence="1">
    <location>
        <begin position="148"/>
        <end position="157"/>
    </location>
</feature>